<feature type="compositionally biased region" description="Polar residues" evidence="1">
    <location>
        <begin position="252"/>
        <end position="261"/>
    </location>
</feature>
<feature type="compositionally biased region" description="Low complexity" evidence="1">
    <location>
        <begin position="1"/>
        <end position="18"/>
    </location>
</feature>
<organism evidence="2 3">
    <name type="scientific">Artemisia annua</name>
    <name type="common">Sweet wormwood</name>
    <dbReference type="NCBI Taxonomy" id="35608"/>
    <lineage>
        <taxon>Eukaryota</taxon>
        <taxon>Viridiplantae</taxon>
        <taxon>Streptophyta</taxon>
        <taxon>Embryophyta</taxon>
        <taxon>Tracheophyta</taxon>
        <taxon>Spermatophyta</taxon>
        <taxon>Magnoliopsida</taxon>
        <taxon>eudicotyledons</taxon>
        <taxon>Gunneridae</taxon>
        <taxon>Pentapetalae</taxon>
        <taxon>asterids</taxon>
        <taxon>campanulids</taxon>
        <taxon>Asterales</taxon>
        <taxon>Asteraceae</taxon>
        <taxon>Asteroideae</taxon>
        <taxon>Anthemideae</taxon>
        <taxon>Artemisiinae</taxon>
        <taxon>Artemisia</taxon>
    </lineage>
</organism>
<feature type="region of interest" description="Disordered" evidence="1">
    <location>
        <begin position="1"/>
        <end position="50"/>
    </location>
</feature>
<comment type="caution">
    <text evidence="2">The sequence shown here is derived from an EMBL/GenBank/DDBJ whole genome shotgun (WGS) entry which is preliminary data.</text>
</comment>
<feature type="region of interest" description="Disordered" evidence="1">
    <location>
        <begin position="494"/>
        <end position="534"/>
    </location>
</feature>
<name>A0A2U1MUB8_ARTAN</name>
<sequence length="803" mass="88902">MHKTVSSPLVSTSVLTPPNVINTPEISKSVQPKRGPGRPRKNPVTTNPTSQNVALQSFQPSLPKQSNIIGSINNNHFVTSSHVEQPNVINTPGISKSIPFKRGRGRPRKNPVTTNHTSPDVLLQTSQASVPKSFNTNKSIPNHNGVTNSHVDQENVIPCVTQVPPSKDSPNLVSSNKRRYNLHNENNENPSTLKNKFNDAKSSAVYNKHVTTVGKRAPLSDITSSTTSMTNKSISTFDVTTPFVSQQTNVTITPENSNSVVTHRGRGRPRNTPSKTNSLDQTKAKTRQGPGRGRKKTGAAYSVTNLETPDSTNAIPTNEDTYSRVLSDENPRSRFQNKTPIPFDIGSINHVDEQTSTIPNPTSTLEDRAHIKGKSIATENDIISSDEDTEDEHGYIDRICGISKDSPNLVSSNKRRYNLHNENNENPSTLKNKFNDAKSSVVYNKHVTTVGKRAPLLDITSSTTSMINKSISTFDVTSPFVSQQTNVTITPENSNSVVTHRGRGRPRNTPLTTNSLDQTKAKTRQGPGRGRKKTGVAYSVTNLETPDSTNAIPTNEDTYSRVLSDENPRSRFQNKTAIPFDIGSINHVDEQTSTIPNPTSTLEDRAHIKGKSIATENDIISSDEDTEDEHGYIDRICGISKDSNNHVESIIKETYENWQQHLWEPSYFQDRAILAPTHEEVEKINTSMMSKLDGAEKVYYSSDTVSDIDVDFNYNEAMVQEFTGIPSPPFTSSSNNVFPRLTTSFDLFANDGEGVMEKGQKWILNPSWGKFWLSGFVRMDAYFNPVFKNKHHLLGKAFPNCSK</sequence>
<keyword evidence="2" id="KW-0347">Helicase</keyword>
<dbReference type="GO" id="GO:0004386">
    <property type="term" value="F:helicase activity"/>
    <property type="evidence" value="ECO:0007669"/>
    <property type="project" value="UniProtKB-KW"/>
</dbReference>
<evidence type="ECO:0000313" key="3">
    <source>
        <dbReference type="Proteomes" id="UP000245207"/>
    </source>
</evidence>
<feature type="compositionally biased region" description="Polar residues" evidence="1">
    <location>
        <begin position="271"/>
        <end position="281"/>
    </location>
</feature>
<dbReference type="SMART" id="SM00384">
    <property type="entry name" value="AT_hook"/>
    <property type="match status" value="4"/>
</dbReference>
<gene>
    <name evidence="2" type="ORF">CTI12_AA339820</name>
</gene>
<feature type="region of interest" description="Disordered" evidence="1">
    <location>
        <begin position="88"/>
        <end position="118"/>
    </location>
</feature>
<dbReference type="GO" id="GO:0003677">
    <property type="term" value="F:DNA binding"/>
    <property type="evidence" value="ECO:0007669"/>
    <property type="project" value="InterPro"/>
</dbReference>
<keyword evidence="2" id="KW-0067">ATP-binding</keyword>
<dbReference type="Proteomes" id="UP000245207">
    <property type="component" value="Unassembled WGS sequence"/>
</dbReference>
<proteinExistence type="predicted"/>
<dbReference type="InterPro" id="IPR017956">
    <property type="entry name" value="AT_hook_DNA-bd_motif"/>
</dbReference>
<evidence type="ECO:0000313" key="2">
    <source>
        <dbReference type="EMBL" id="PWA64816.1"/>
    </source>
</evidence>
<feature type="compositionally biased region" description="Basic residues" evidence="1">
    <location>
        <begin position="99"/>
        <end position="109"/>
    </location>
</feature>
<feature type="compositionally biased region" description="Polar residues" evidence="1">
    <location>
        <begin position="509"/>
        <end position="518"/>
    </location>
</feature>
<reference evidence="2 3" key="1">
    <citation type="journal article" date="2018" name="Mol. Plant">
        <title>The genome of Artemisia annua provides insight into the evolution of Asteraceae family and artemisinin biosynthesis.</title>
        <authorList>
            <person name="Shen Q."/>
            <person name="Zhang L."/>
            <person name="Liao Z."/>
            <person name="Wang S."/>
            <person name="Yan T."/>
            <person name="Shi P."/>
            <person name="Liu M."/>
            <person name="Fu X."/>
            <person name="Pan Q."/>
            <person name="Wang Y."/>
            <person name="Lv Z."/>
            <person name="Lu X."/>
            <person name="Zhang F."/>
            <person name="Jiang W."/>
            <person name="Ma Y."/>
            <person name="Chen M."/>
            <person name="Hao X."/>
            <person name="Li L."/>
            <person name="Tang Y."/>
            <person name="Lv G."/>
            <person name="Zhou Y."/>
            <person name="Sun X."/>
            <person name="Brodelius P.E."/>
            <person name="Rose J.K.C."/>
            <person name="Tang K."/>
        </authorList>
    </citation>
    <scope>NUCLEOTIDE SEQUENCE [LARGE SCALE GENOMIC DNA]</scope>
    <source>
        <strain evidence="3">cv. Huhao1</strain>
        <tissue evidence="2">Leaf</tissue>
    </source>
</reference>
<keyword evidence="3" id="KW-1185">Reference proteome</keyword>
<dbReference type="OrthoDB" id="2641892at2759"/>
<feature type="region of interest" description="Disordered" evidence="1">
    <location>
        <begin position="252"/>
        <end position="300"/>
    </location>
</feature>
<keyword evidence="2" id="KW-0547">Nucleotide-binding</keyword>
<dbReference type="EMBL" id="PKPP01004344">
    <property type="protein sequence ID" value="PWA64816.1"/>
    <property type="molecule type" value="Genomic_DNA"/>
</dbReference>
<feature type="compositionally biased region" description="Polar residues" evidence="1">
    <location>
        <begin position="19"/>
        <end position="30"/>
    </location>
</feature>
<dbReference type="AlphaFoldDB" id="A0A2U1MUB8"/>
<accession>A0A2U1MUB8</accession>
<protein>
    <submittedName>
        <fullName evidence="2">ATP-dependent DNA helicase PIF1</fullName>
    </submittedName>
</protein>
<evidence type="ECO:0000256" key="1">
    <source>
        <dbReference type="SAM" id="MobiDB-lite"/>
    </source>
</evidence>
<keyword evidence="2" id="KW-0378">Hydrolase</keyword>